<dbReference type="InterPro" id="IPR005225">
    <property type="entry name" value="Small_GTP-bd"/>
</dbReference>
<dbReference type="Gene3D" id="3.40.50.300">
    <property type="entry name" value="P-loop containing nucleotide triphosphate hydrolases"/>
    <property type="match status" value="1"/>
</dbReference>
<dbReference type="Pfam" id="PF00071">
    <property type="entry name" value="Ras"/>
    <property type="match status" value="1"/>
</dbReference>
<dbReference type="VEuPathDB" id="AmoebaDB:NAEGRDRAFT_79340"/>
<comment type="similarity">
    <text evidence="1 6">Belongs to the small GTPase superfamily. Rab family.</text>
</comment>
<dbReference type="GO" id="GO:0045335">
    <property type="term" value="C:phagocytic vesicle"/>
    <property type="evidence" value="ECO:0007669"/>
    <property type="project" value="TreeGrafter"/>
</dbReference>
<keyword evidence="6" id="KW-0472">Membrane</keyword>
<evidence type="ECO:0000256" key="2">
    <source>
        <dbReference type="ARBA" id="ARBA00022741"/>
    </source>
</evidence>
<dbReference type="RefSeq" id="XP_002678585.1">
    <property type="nucleotide sequence ID" value="XM_002678539.1"/>
</dbReference>
<reference evidence="8 9" key="1">
    <citation type="journal article" date="2010" name="Cell">
        <title>The genome of Naegleria gruberi illuminates early eukaryotic versatility.</title>
        <authorList>
            <person name="Fritz-Laylin L.K."/>
            <person name="Prochnik S.E."/>
            <person name="Ginger M.L."/>
            <person name="Dacks J.B."/>
            <person name="Carpenter M.L."/>
            <person name="Field M.C."/>
            <person name="Kuo A."/>
            <person name="Paredez A."/>
            <person name="Chapman J."/>
            <person name="Pham J."/>
            <person name="Shu S."/>
            <person name="Neupane R."/>
            <person name="Cipriano M."/>
            <person name="Mancuso J."/>
            <person name="Tu H."/>
            <person name="Salamov A."/>
            <person name="Lindquist E."/>
            <person name="Shapiro H."/>
            <person name="Lucas S."/>
            <person name="Grigoriev I.V."/>
            <person name="Cande W.Z."/>
            <person name="Fulton C."/>
            <person name="Rokhsar D.S."/>
            <person name="Dawson S.C."/>
        </authorList>
    </citation>
    <scope>NUCLEOTIDE SEQUENCE [LARGE SCALE GENOMIC DNA]</scope>
    <source>
        <strain evidence="8 9">NEG-M</strain>
    </source>
</reference>
<dbReference type="SUPFAM" id="SSF52540">
    <property type="entry name" value="P-loop containing nucleoside triphosphate hydrolases"/>
    <property type="match status" value="1"/>
</dbReference>
<dbReference type="FunFam" id="3.40.50.300:FF:002133">
    <property type="entry name" value="Ras family protein"/>
    <property type="match status" value="1"/>
</dbReference>
<dbReference type="KEGG" id="ngr:NAEGRDRAFT_79340"/>
<comment type="subcellular location">
    <subcellularLocation>
        <location evidence="6">Membrane</location>
        <topology evidence="6">Lipid-anchor</topology>
    </subcellularLocation>
</comment>
<evidence type="ECO:0000313" key="8">
    <source>
        <dbReference type="EMBL" id="EFC45841.1"/>
    </source>
</evidence>
<dbReference type="AlphaFoldDB" id="D2VBR1"/>
<keyword evidence="9" id="KW-1185">Reference proteome</keyword>
<feature type="region of interest" description="Disordered" evidence="7">
    <location>
        <begin position="256"/>
        <end position="284"/>
    </location>
</feature>
<keyword evidence="4 6" id="KW-0449">Lipoprotein</keyword>
<dbReference type="SMART" id="SM00173">
    <property type="entry name" value="RAS"/>
    <property type="match status" value="1"/>
</dbReference>
<feature type="compositionally biased region" description="Polar residues" evidence="7">
    <location>
        <begin position="274"/>
        <end position="284"/>
    </location>
</feature>
<name>D2VBR1_NAEGR</name>
<evidence type="ECO:0000256" key="7">
    <source>
        <dbReference type="SAM" id="MobiDB-lite"/>
    </source>
</evidence>
<sequence length="284" mass="31816">MEDDEILHYSTTHDEVLDPTLSMNTIGGGSSSSGGNGIMMMNGDVTTQSNQPSNKTNNHLYKVLVVGDYAVGKTSLIRRYCTGEFTSNYRITIGVDFCLKHIDWNENTSVSLQLWDIAGHERFGAMTRVYYKYAIAAVVCFDISRPSTLDNVKKWRDDINSKVVLPDGVTPIPMILLANKCDLPEITIDKTKMNKFAKENGFIAWFETSARKNVNIDTAFHFLVSHIMKITKNMTLQTQGQNNLGDHKKTELNVVGATQNSNFDKNDKDKENETTSSNKKGCCY</sequence>
<protein>
    <recommendedName>
        <fullName evidence="6">Ras-related protein Rab</fullName>
    </recommendedName>
</protein>
<dbReference type="GO" id="GO:0005770">
    <property type="term" value="C:late endosome"/>
    <property type="evidence" value="ECO:0007669"/>
    <property type="project" value="TreeGrafter"/>
</dbReference>
<dbReference type="GO" id="GO:0005764">
    <property type="term" value="C:lysosome"/>
    <property type="evidence" value="ECO:0007669"/>
    <property type="project" value="TreeGrafter"/>
</dbReference>
<dbReference type="eggNOG" id="KOG4423">
    <property type="taxonomic scope" value="Eukaryota"/>
</dbReference>
<organism evidence="9">
    <name type="scientific">Naegleria gruberi</name>
    <name type="common">Amoeba</name>
    <dbReference type="NCBI Taxonomy" id="5762"/>
    <lineage>
        <taxon>Eukaryota</taxon>
        <taxon>Discoba</taxon>
        <taxon>Heterolobosea</taxon>
        <taxon>Tetramitia</taxon>
        <taxon>Eutetramitia</taxon>
        <taxon>Vahlkampfiidae</taxon>
        <taxon>Naegleria</taxon>
    </lineage>
</organism>
<dbReference type="GO" id="GO:0090385">
    <property type="term" value="P:phagosome-lysosome fusion"/>
    <property type="evidence" value="ECO:0007669"/>
    <property type="project" value="TreeGrafter"/>
</dbReference>
<dbReference type="SMART" id="SM00175">
    <property type="entry name" value="RAB"/>
    <property type="match status" value="1"/>
</dbReference>
<dbReference type="NCBIfam" id="TIGR00231">
    <property type="entry name" value="small_GTP"/>
    <property type="match status" value="1"/>
</dbReference>
<keyword evidence="2 6" id="KW-0547">Nucleotide-binding</keyword>
<dbReference type="GO" id="GO:0003924">
    <property type="term" value="F:GTPase activity"/>
    <property type="evidence" value="ECO:0007669"/>
    <property type="project" value="UniProtKB-UniRule"/>
</dbReference>
<dbReference type="CDD" id="cd04107">
    <property type="entry name" value="Rab32_Rab38"/>
    <property type="match status" value="1"/>
</dbReference>
<proteinExistence type="inferred from homology"/>
<evidence type="ECO:0000256" key="1">
    <source>
        <dbReference type="ARBA" id="ARBA00006270"/>
    </source>
</evidence>
<dbReference type="PROSITE" id="PS51419">
    <property type="entry name" value="RAB"/>
    <property type="match status" value="1"/>
</dbReference>
<dbReference type="InterPro" id="IPR030697">
    <property type="entry name" value="Rab29/Rab38/Rab32"/>
</dbReference>
<evidence type="ECO:0000256" key="6">
    <source>
        <dbReference type="RuleBase" id="RU367128"/>
    </source>
</evidence>
<dbReference type="GeneID" id="8858953"/>
<dbReference type="EMBL" id="GG738861">
    <property type="protein sequence ID" value="EFC45841.1"/>
    <property type="molecule type" value="Genomic_DNA"/>
</dbReference>
<dbReference type="PRINTS" id="PR00449">
    <property type="entry name" value="RASTRNSFRMNG"/>
</dbReference>
<accession>D2VBR1</accession>
<gene>
    <name evidence="8" type="ORF">NAEGRDRAFT_79340</name>
</gene>
<dbReference type="InterPro" id="IPR001806">
    <property type="entry name" value="Small_GTPase"/>
</dbReference>
<dbReference type="OrthoDB" id="245989at2759"/>
<dbReference type="Proteomes" id="UP000006671">
    <property type="component" value="Unassembled WGS sequence"/>
</dbReference>
<dbReference type="GO" id="GO:0016020">
    <property type="term" value="C:membrane"/>
    <property type="evidence" value="ECO:0007669"/>
    <property type="project" value="UniProtKB-SubCell"/>
</dbReference>
<dbReference type="PROSITE" id="PS51420">
    <property type="entry name" value="RHO"/>
    <property type="match status" value="1"/>
</dbReference>
<feature type="compositionally biased region" description="Basic and acidic residues" evidence="7">
    <location>
        <begin position="264"/>
        <end position="273"/>
    </location>
</feature>
<dbReference type="PROSITE" id="PS51421">
    <property type="entry name" value="RAS"/>
    <property type="match status" value="1"/>
</dbReference>
<dbReference type="GO" id="GO:0005525">
    <property type="term" value="F:GTP binding"/>
    <property type="evidence" value="ECO:0007669"/>
    <property type="project" value="UniProtKB-UniRule"/>
</dbReference>
<comment type="function">
    <text evidence="6">The small GTPases Rab are key regulators in vesicle trafficking.</text>
</comment>
<dbReference type="InterPro" id="IPR027417">
    <property type="entry name" value="P-loop_NTPase"/>
</dbReference>
<evidence type="ECO:0000256" key="3">
    <source>
        <dbReference type="ARBA" id="ARBA00023134"/>
    </source>
</evidence>
<keyword evidence="3 6" id="KW-0342">GTP-binding</keyword>
<dbReference type="GO" id="GO:0005802">
    <property type="term" value="C:trans-Golgi network"/>
    <property type="evidence" value="ECO:0007669"/>
    <property type="project" value="UniProtKB-UniRule"/>
</dbReference>
<dbReference type="STRING" id="5762.D2VBR1"/>
<evidence type="ECO:0000313" key="9">
    <source>
        <dbReference type="Proteomes" id="UP000006671"/>
    </source>
</evidence>
<keyword evidence="5 6" id="KW-0636">Prenylation</keyword>
<dbReference type="GO" id="GO:0008333">
    <property type="term" value="P:endosome to lysosome transport"/>
    <property type="evidence" value="ECO:0007669"/>
    <property type="project" value="TreeGrafter"/>
</dbReference>
<evidence type="ECO:0000256" key="5">
    <source>
        <dbReference type="ARBA" id="ARBA00023289"/>
    </source>
</evidence>
<evidence type="ECO:0000256" key="4">
    <source>
        <dbReference type="ARBA" id="ARBA00023288"/>
    </source>
</evidence>
<dbReference type="InParanoid" id="D2VBR1"/>
<dbReference type="SMART" id="SM00176">
    <property type="entry name" value="RAN"/>
    <property type="match status" value="1"/>
</dbReference>
<dbReference type="PANTHER" id="PTHR47981:SF39">
    <property type="entry name" value="RAS-RELATED PROTEIN RAB"/>
    <property type="match status" value="1"/>
</dbReference>
<dbReference type="PANTHER" id="PTHR47981">
    <property type="entry name" value="RAB FAMILY"/>
    <property type="match status" value="1"/>
</dbReference>
<dbReference type="SMART" id="SM00174">
    <property type="entry name" value="RHO"/>
    <property type="match status" value="1"/>
</dbReference>